<keyword evidence="1" id="KW-0812">Transmembrane</keyword>
<dbReference type="EMBL" id="JBHLZN010000005">
    <property type="protein sequence ID" value="MFB9887701.1"/>
    <property type="molecule type" value="Genomic_DNA"/>
</dbReference>
<dbReference type="RefSeq" id="WP_051527514.1">
    <property type="nucleotide sequence ID" value="NZ_JBHLZN010000005.1"/>
</dbReference>
<feature type="transmembrane region" description="Helical" evidence="1">
    <location>
        <begin position="141"/>
        <end position="159"/>
    </location>
</feature>
<feature type="transmembrane region" description="Helical" evidence="1">
    <location>
        <begin position="56"/>
        <end position="76"/>
    </location>
</feature>
<dbReference type="Proteomes" id="UP001589628">
    <property type="component" value="Unassembled WGS sequence"/>
</dbReference>
<feature type="transmembrane region" description="Helical" evidence="1">
    <location>
        <begin position="82"/>
        <end position="105"/>
    </location>
</feature>
<keyword evidence="1" id="KW-0472">Membrane</keyword>
<reference evidence="2 3" key="1">
    <citation type="submission" date="2024-09" db="EMBL/GenBank/DDBJ databases">
        <authorList>
            <person name="Sun Q."/>
            <person name="Mori K."/>
        </authorList>
    </citation>
    <scope>NUCLEOTIDE SEQUENCE [LARGE SCALE GENOMIC DNA]</scope>
    <source>
        <strain evidence="2 3">ATCC 51285</strain>
    </source>
</reference>
<gene>
    <name evidence="2" type="ORF">ACFFLH_14890</name>
</gene>
<evidence type="ECO:0000256" key="1">
    <source>
        <dbReference type="SAM" id="Phobius"/>
    </source>
</evidence>
<keyword evidence="3" id="KW-1185">Reference proteome</keyword>
<keyword evidence="2" id="KW-0378">Hydrolase</keyword>
<dbReference type="GO" id="GO:0016787">
    <property type="term" value="F:hydrolase activity"/>
    <property type="evidence" value="ECO:0007669"/>
    <property type="project" value="UniProtKB-KW"/>
</dbReference>
<keyword evidence="1" id="KW-1133">Transmembrane helix</keyword>
<comment type="caution">
    <text evidence="2">The sequence shown here is derived from an EMBL/GenBank/DDBJ whole genome shotgun (WGS) entry which is preliminary data.</text>
</comment>
<feature type="transmembrane region" description="Helical" evidence="1">
    <location>
        <begin position="117"/>
        <end position="135"/>
    </location>
</feature>
<organism evidence="2 3">
    <name type="scientific">Balneatrix alpica</name>
    <dbReference type="NCBI Taxonomy" id="75684"/>
    <lineage>
        <taxon>Bacteria</taxon>
        <taxon>Pseudomonadati</taxon>
        <taxon>Pseudomonadota</taxon>
        <taxon>Gammaproteobacteria</taxon>
        <taxon>Oceanospirillales</taxon>
        <taxon>Balneatrichaceae</taxon>
        <taxon>Balneatrix</taxon>
    </lineage>
</organism>
<dbReference type="Pfam" id="PF04307">
    <property type="entry name" value="YdjM"/>
    <property type="match status" value="1"/>
</dbReference>
<dbReference type="InterPro" id="IPR007404">
    <property type="entry name" value="YdjM-like"/>
</dbReference>
<sequence length="225" mass="24181">MADFKTHLLGATLVSGLASTALISLDEASVTEALGYWVVGSVAGLLPDIDSDNSIALEWLFSGLGVVAACLIIVGGSSQLGILSLWLLAALGFVLVRYLGLWVFAGFTVHRGILHSWLANAFFALLGLWLSYIWLNTGAKVAWGVAAFIWLGASIHLLLDECYSVDLMGARLKSSWGSAAKLTDFTQPGASLLLLLATLLMAHEAPSANSWGRLWRLDWSQVSWF</sequence>
<accession>A0ABV5ZHS8</accession>
<name>A0ABV5ZHS8_9GAMM</name>
<evidence type="ECO:0000313" key="3">
    <source>
        <dbReference type="Proteomes" id="UP001589628"/>
    </source>
</evidence>
<protein>
    <submittedName>
        <fullName evidence="2">Metal-dependent hydrolase</fullName>
    </submittedName>
</protein>
<proteinExistence type="predicted"/>
<evidence type="ECO:0000313" key="2">
    <source>
        <dbReference type="EMBL" id="MFB9887701.1"/>
    </source>
</evidence>